<organism evidence="3 4">
    <name type="scientific">Bizionia sediminis</name>
    <dbReference type="NCBI Taxonomy" id="1737064"/>
    <lineage>
        <taxon>Bacteria</taxon>
        <taxon>Pseudomonadati</taxon>
        <taxon>Bacteroidota</taxon>
        <taxon>Flavobacteriia</taxon>
        <taxon>Flavobacteriales</taxon>
        <taxon>Flavobacteriaceae</taxon>
        <taxon>Bizionia</taxon>
    </lineage>
</organism>
<dbReference type="Pfam" id="PF03372">
    <property type="entry name" value="Exo_endo_phos"/>
    <property type="match status" value="1"/>
</dbReference>
<dbReference type="SUPFAM" id="SSF56219">
    <property type="entry name" value="DNase I-like"/>
    <property type="match status" value="1"/>
</dbReference>
<name>A0ABW5KUS7_9FLAO</name>
<accession>A0ABW5KUS7</accession>
<keyword evidence="4" id="KW-1185">Reference proteome</keyword>
<feature type="chain" id="PRO_5046480190" evidence="1">
    <location>
        <begin position="22"/>
        <end position="427"/>
    </location>
</feature>
<dbReference type="RefSeq" id="WP_376894095.1">
    <property type="nucleotide sequence ID" value="NZ_JBHULS010000004.1"/>
</dbReference>
<feature type="signal peptide" evidence="1">
    <location>
        <begin position="1"/>
        <end position="21"/>
    </location>
</feature>
<keyword evidence="1" id="KW-0732">Signal</keyword>
<comment type="caution">
    <text evidence="3">The sequence shown here is derived from an EMBL/GenBank/DDBJ whole genome shotgun (WGS) entry which is preliminary data.</text>
</comment>
<sequence length="427" mass="48348">MRKKWLLLMVLGMCLINNAHAQTSYKLMFYNLLNFPSENTVPNRLLHLQTILMDYQPDIFMVCELNNEAAAINILQVFQERIAIDFEMAAFQLNTSDDTIGDSNAFQNMLFYNGSKFQLDNQTIIPTLFRDFNHYKLELLATNELENRIFLDVIVGHLKASRGVDNEALRLRMVNDLMSYLNTFPEDSHVILAGDFNVYTSSEPAFQALTNPNNTITFTDPANSLGNWHNNASFASVFTQSTRTRTDFGGSSGGMDDRFDFMMTSSNLNQTGTDLYYEPETYQVYGNNGNPDCFNKAIISPDCDGSLFTYNIREALHLFSDHLPVTMEISTTSALSVPTYSQKVNNPIEILGSNYVQNSLQLKVNETVLGNNQNLYIYNTIGQLITHVPVTARNTYNVPLTHLSAGIYYIVGANWQHIKPLKFIKTP</sequence>
<protein>
    <submittedName>
        <fullName evidence="3">Endonuclease/exonuclease/phosphatase family protein</fullName>
    </submittedName>
</protein>
<dbReference type="Proteomes" id="UP001597472">
    <property type="component" value="Unassembled WGS sequence"/>
</dbReference>
<evidence type="ECO:0000313" key="4">
    <source>
        <dbReference type="Proteomes" id="UP001597472"/>
    </source>
</evidence>
<keyword evidence="3" id="KW-0540">Nuclease</keyword>
<gene>
    <name evidence="3" type="ORF">ACFSQP_10285</name>
</gene>
<dbReference type="InterPro" id="IPR036691">
    <property type="entry name" value="Endo/exonu/phosph_ase_sf"/>
</dbReference>
<reference evidence="4" key="1">
    <citation type="journal article" date="2019" name="Int. J. Syst. Evol. Microbiol.">
        <title>The Global Catalogue of Microorganisms (GCM) 10K type strain sequencing project: providing services to taxonomists for standard genome sequencing and annotation.</title>
        <authorList>
            <consortium name="The Broad Institute Genomics Platform"/>
            <consortium name="The Broad Institute Genome Sequencing Center for Infectious Disease"/>
            <person name="Wu L."/>
            <person name="Ma J."/>
        </authorList>
    </citation>
    <scope>NUCLEOTIDE SEQUENCE [LARGE SCALE GENOMIC DNA]</scope>
    <source>
        <strain evidence="4">KCTC 42587</strain>
    </source>
</reference>
<keyword evidence="3" id="KW-0255">Endonuclease</keyword>
<dbReference type="InterPro" id="IPR005135">
    <property type="entry name" value="Endo/exonuclease/phosphatase"/>
</dbReference>
<keyword evidence="3" id="KW-0378">Hydrolase</keyword>
<dbReference type="EMBL" id="JBHULS010000004">
    <property type="protein sequence ID" value="MFD2552203.1"/>
    <property type="molecule type" value="Genomic_DNA"/>
</dbReference>
<dbReference type="GO" id="GO:0004519">
    <property type="term" value="F:endonuclease activity"/>
    <property type="evidence" value="ECO:0007669"/>
    <property type="project" value="UniProtKB-KW"/>
</dbReference>
<dbReference type="Gene3D" id="3.60.10.10">
    <property type="entry name" value="Endonuclease/exonuclease/phosphatase"/>
    <property type="match status" value="1"/>
</dbReference>
<evidence type="ECO:0000256" key="1">
    <source>
        <dbReference type="SAM" id="SignalP"/>
    </source>
</evidence>
<evidence type="ECO:0000313" key="3">
    <source>
        <dbReference type="EMBL" id="MFD2552203.1"/>
    </source>
</evidence>
<feature type="domain" description="Endonuclease/exonuclease/phosphatase" evidence="2">
    <location>
        <begin position="29"/>
        <end position="322"/>
    </location>
</feature>
<evidence type="ECO:0000259" key="2">
    <source>
        <dbReference type="Pfam" id="PF03372"/>
    </source>
</evidence>
<proteinExistence type="predicted"/>